<comment type="similarity">
    <text evidence="1 2">Belongs to the MecA family.</text>
</comment>
<comment type="caution">
    <text evidence="3">The sequence shown here is derived from an EMBL/GenBank/DDBJ whole genome shotgun (WGS) entry which is preliminary data.</text>
</comment>
<sequence length="221" mass="26043">MEIERINENTVKFFLSYIDIEERGFTREEVWYNRDKSEELFWEMMDEVSDESEFEVEGPLWIQVHAMSGGIEVTVTRAQMSEDGEPLESPFTNDDPRKLFQHGKMYDDDDDDDTMPGIGDAAFEWLDNMFVFSEFDDLIPLAGKMKDYEVKTSLYSFENNFYLHLLYDDEIMDDSRKTDLFSVLSEFGQPSNMTIHRIEEYGKLIMDSDVFVTIERYFGAK</sequence>
<accession>A0ABV2K462</accession>
<reference evidence="3 4" key="1">
    <citation type="submission" date="2024-06" db="EMBL/GenBank/DDBJ databases">
        <title>Sorghum-associated microbial communities from plants grown in Nebraska, USA.</title>
        <authorList>
            <person name="Schachtman D."/>
        </authorList>
    </citation>
    <scope>NUCLEOTIDE SEQUENCE [LARGE SCALE GENOMIC DNA]</scope>
    <source>
        <strain evidence="3 4">1288</strain>
    </source>
</reference>
<dbReference type="InterPro" id="IPR008681">
    <property type="entry name" value="Neg-reg_MecA"/>
</dbReference>
<dbReference type="EMBL" id="JBEPME010000001">
    <property type="protein sequence ID" value="MET3655867.1"/>
    <property type="molecule type" value="Genomic_DNA"/>
</dbReference>
<dbReference type="Proteomes" id="UP001549104">
    <property type="component" value="Unassembled WGS sequence"/>
</dbReference>
<evidence type="ECO:0000256" key="1">
    <source>
        <dbReference type="ARBA" id="ARBA00005397"/>
    </source>
</evidence>
<proteinExistence type="inferred from homology"/>
<dbReference type="NCBIfam" id="NF002644">
    <property type="entry name" value="PRK02315.1-5"/>
    <property type="match status" value="1"/>
</dbReference>
<dbReference type="Gene3D" id="3.30.70.1950">
    <property type="match status" value="1"/>
</dbReference>
<dbReference type="RefSeq" id="WP_187045526.1">
    <property type="nucleotide sequence ID" value="NZ_JBEPME010000001.1"/>
</dbReference>
<evidence type="ECO:0000313" key="4">
    <source>
        <dbReference type="Proteomes" id="UP001549104"/>
    </source>
</evidence>
<name>A0ABV2K462_SPOPS</name>
<organism evidence="3 4">
    <name type="scientific">Sporosarcina psychrophila</name>
    <name type="common">Bacillus psychrophilus</name>
    <dbReference type="NCBI Taxonomy" id="1476"/>
    <lineage>
        <taxon>Bacteria</taxon>
        <taxon>Bacillati</taxon>
        <taxon>Bacillota</taxon>
        <taxon>Bacilli</taxon>
        <taxon>Bacillales</taxon>
        <taxon>Caryophanaceae</taxon>
        <taxon>Sporosarcina</taxon>
    </lineage>
</organism>
<evidence type="ECO:0000313" key="3">
    <source>
        <dbReference type="EMBL" id="MET3655867.1"/>
    </source>
</evidence>
<dbReference type="Pfam" id="PF05389">
    <property type="entry name" value="MecA"/>
    <property type="match status" value="1"/>
</dbReference>
<comment type="subunit">
    <text evidence="2">Homodimer.</text>
</comment>
<dbReference type="HAMAP" id="MF_01124">
    <property type="entry name" value="MecA"/>
    <property type="match status" value="1"/>
</dbReference>
<dbReference type="PANTHER" id="PTHR39161">
    <property type="entry name" value="ADAPTER PROTEIN MECA"/>
    <property type="match status" value="1"/>
</dbReference>
<gene>
    <name evidence="2" type="primary">mecA</name>
    <name evidence="3" type="ORF">ABIC55_000951</name>
</gene>
<dbReference type="PIRSF" id="PIRSF029008">
    <property type="entry name" value="MecA"/>
    <property type="match status" value="1"/>
</dbReference>
<evidence type="ECO:0000256" key="2">
    <source>
        <dbReference type="HAMAP-Rule" id="MF_01124"/>
    </source>
</evidence>
<dbReference type="PANTHER" id="PTHR39161:SF1">
    <property type="entry name" value="ADAPTER PROTEIN MECA 1"/>
    <property type="match status" value="1"/>
</dbReference>
<dbReference type="InterPro" id="IPR038471">
    <property type="entry name" value="MecA_C_sf"/>
</dbReference>
<keyword evidence="4" id="KW-1185">Reference proteome</keyword>
<comment type="domain">
    <text evidence="2">The N-terminal domain probably binds unfolded/aggregated proteins; the C-terminal domain interacts with ClpC.</text>
</comment>
<comment type="function">
    <text evidence="2">Enables the recognition and targeting of unfolded and aggregated proteins to the ClpC protease or to other proteins involved in proteolysis.</text>
</comment>
<protein>
    <recommendedName>
        <fullName evidence="2">Adapter protein MecA</fullName>
    </recommendedName>
</protein>